<feature type="region of interest" description="Disordered" evidence="1">
    <location>
        <begin position="1"/>
        <end position="46"/>
    </location>
</feature>
<dbReference type="AlphaFoldDB" id="A0A0F7S4U1"/>
<keyword evidence="2" id="KW-0472">Membrane</keyword>
<keyword evidence="2" id="KW-0812">Transmembrane</keyword>
<proteinExistence type="predicted"/>
<accession>A0A0F7S4U1</accession>
<evidence type="ECO:0000313" key="4">
    <source>
        <dbReference type="Proteomes" id="UP000242770"/>
    </source>
</evidence>
<dbReference type="EMBL" id="CCFA01005271">
    <property type="protein sequence ID" value="CDS02284.1"/>
    <property type="molecule type" value="Genomic_DNA"/>
</dbReference>
<reference evidence="4" key="1">
    <citation type="submission" date="2014-06" db="EMBL/GenBank/DDBJ databases">
        <authorList>
            <person name="Berkman P.J."/>
        </authorList>
    </citation>
    <scope>NUCLEOTIDE SEQUENCE [LARGE SCALE GENOMIC DNA]</scope>
</reference>
<evidence type="ECO:0000313" key="3">
    <source>
        <dbReference type="EMBL" id="CDS02284.1"/>
    </source>
</evidence>
<feature type="transmembrane region" description="Helical" evidence="2">
    <location>
        <begin position="50"/>
        <end position="67"/>
    </location>
</feature>
<keyword evidence="4" id="KW-1185">Reference proteome</keyword>
<sequence length="95" mass="9810">MSQCPLGFKGTPPPGHPKVAGLDTSSPSSSASDAATAPASTSEKGGWNPWLLLVIDAAFILVAIYIARNGVPRAIADPVKAALTRAQRKVDTKVE</sequence>
<evidence type="ECO:0000256" key="2">
    <source>
        <dbReference type="SAM" id="Phobius"/>
    </source>
</evidence>
<protein>
    <submittedName>
        <fullName evidence="3">Uncharacterized protein</fullName>
    </submittedName>
</protein>
<feature type="compositionally biased region" description="Low complexity" evidence="1">
    <location>
        <begin position="23"/>
        <end position="42"/>
    </location>
</feature>
<dbReference type="Proteomes" id="UP000242770">
    <property type="component" value="Unassembled WGS sequence"/>
</dbReference>
<name>A0A0F7S4U1_9BASI</name>
<organism evidence="3 4">
    <name type="scientific">Sporisorium scitamineum</name>
    <dbReference type="NCBI Taxonomy" id="49012"/>
    <lineage>
        <taxon>Eukaryota</taxon>
        <taxon>Fungi</taxon>
        <taxon>Dikarya</taxon>
        <taxon>Basidiomycota</taxon>
        <taxon>Ustilaginomycotina</taxon>
        <taxon>Ustilaginomycetes</taxon>
        <taxon>Ustilaginales</taxon>
        <taxon>Ustilaginaceae</taxon>
        <taxon>Sporisorium</taxon>
    </lineage>
</organism>
<evidence type="ECO:0000256" key="1">
    <source>
        <dbReference type="SAM" id="MobiDB-lite"/>
    </source>
</evidence>
<keyword evidence="2" id="KW-1133">Transmembrane helix</keyword>
<gene>
    <name evidence="3" type="primary">SSCI86430.1</name>
</gene>